<gene>
    <name evidence="2" type="ORF">MNOR_LOCUS32985</name>
</gene>
<accession>A0AAV2S7G7</accession>
<name>A0AAV2S7G7_MEGNR</name>
<evidence type="ECO:0000259" key="1">
    <source>
        <dbReference type="PROSITE" id="PS51546"/>
    </source>
</evidence>
<dbReference type="EMBL" id="CAXKWB010046229">
    <property type="protein sequence ID" value="CAL4163512.1"/>
    <property type="molecule type" value="Genomic_DNA"/>
</dbReference>
<organism evidence="2 3">
    <name type="scientific">Meganyctiphanes norvegica</name>
    <name type="common">Northern krill</name>
    <name type="synonym">Thysanopoda norvegica</name>
    <dbReference type="NCBI Taxonomy" id="48144"/>
    <lineage>
        <taxon>Eukaryota</taxon>
        <taxon>Metazoa</taxon>
        <taxon>Ecdysozoa</taxon>
        <taxon>Arthropoda</taxon>
        <taxon>Crustacea</taxon>
        <taxon>Multicrustacea</taxon>
        <taxon>Malacostraca</taxon>
        <taxon>Eumalacostraca</taxon>
        <taxon>Eucarida</taxon>
        <taxon>Euphausiacea</taxon>
        <taxon>Euphausiidae</taxon>
        <taxon>Meganyctiphanes</taxon>
    </lineage>
</organism>
<dbReference type="Pfam" id="PF00794">
    <property type="entry name" value="PI3K_rbd"/>
    <property type="match status" value="1"/>
</dbReference>
<dbReference type="SUPFAM" id="SSF54236">
    <property type="entry name" value="Ubiquitin-like"/>
    <property type="match status" value="1"/>
</dbReference>
<protein>
    <recommendedName>
        <fullName evidence="1">PI3K-RBD domain-containing protein</fullName>
    </recommendedName>
</protein>
<dbReference type="SMART" id="SM00144">
    <property type="entry name" value="PI3K_rbd"/>
    <property type="match status" value="1"/>
</dbReference>
<dbReference type="InterPro" id="IPR000341">
    <property type="entry name" value="PI3K_Ras-bd_dom"/>
</dbReference>
<proteinExistence type="predicted"/>
<dbReference type="InterPro" id="IPR029071">
    <property type="entry name" value="Ubiquitin-like_domsf"/>
</dbReference>
<comment type="caution">
    <text evidence="2">The sequence shown here is derived from an EMBL/GenBank/DDBJ whole genome shotgun (WGS) entry which is preliminary data.</text>
</comment>
<feature type="domain" description="PI3K-RBD" evidence="1">
    <location>
        <begin position="217"/>
        <end position="315"/>
    </location>
</feature>
<feature type="non-terminal residue" evidence="2">
    <location>
        <position position="373"/>
    </location>
</feature>
<sequence length="373" mass="42014">DSLNIGDVSGSSFFSIENKTSDLIDFGAAHHSNASSVLDFFDPITLKVKQEEEKQQMVNETDEKLSKEAREMLQIKSKSKQPKDDEMSYYELVDPFEYMQPEASSTRSDPVYDVYEGLLSPGAVGGDTFDMPPPLPPRCSAAKDDSIEYRKSVKSPNNRRRHMDKKRSAIILDGKQSSGQIQLRKIPKLSADEEARAFWSCIKKLRGEYVWSDYIGNPGLLHSPCVEGPVDQDLSVKLKVFYMDREPICFTCCLNTGIEHVIMQCSGDLPGDCTDYILKVHGVDEYLSGETVLGEYEYVHNCIKYDRDVAFTIIQTDSLNKSYQRTAEDDDAVDNVQIEQLMSAGSTDIVHFESLSIVIETFEKELTRLQDSG</sequence>
<reference evidence="2 3" key="1">
    <citation type="submission" date="2024-05" db="EMBL/GenBank/DDBJ databases">
        <authorList>
            <person name="Wallberg A."/>
        </authorList>
    </citation>
    <scope>NUCLEOTIDE SEQUENCE [LARGE SCALE GENOMIC DNA]</scope>
</reference>
<dbReference type="AlphaFoldDB" id="A0AAV2S7G7"/>
<evidence type="ECO:0000313" key="2">
    <source>
        <dbReference type="EMBL" id="CAL4163512.1"/>
    </source>
</evidence>
<dbReference type="Gene3D" id="3.10.20.770">
    <property type="match status" value="1"/>
</dbReference>
<dbReference type="Proteomes" id="UP001497623">
    <property type="component" value="Unassembled WGS sequence"/>
</dbReference>
<keyword evidence="3" id="KW-1185">Reference proteome</keyword>
<feature type="non-terminal residue" evidence="2">
    <location>
        <position position="1"/>
    </location>
</feature>
<evidence type="ECO:0000313" key="3">
    <source>
        <dbReference type="Proteomes" id="UP001497623"/>
    </source>
</evidence>
<dbReference type="PROSITE" id="PS51546">
    <property type="entry name" value="PI3K_RBD"/>
    <property type="match status" value="1"/>
</dbReference>